<name>A0ABN0FD12_9BURK</name>
<gene>
    <name evidence="1" type="ORF">WQE_34376</name>
</gene>
<protein>
    <submittedName>
        <fullName evidence="1">Uncharacterized protein</fullName>
    </submittedName>
</protein>
<comment type="caution">
    <text evidence="1">The sequence shown here is derived from an EMBL/GenBank/DDBJ whole genome shotgun (WGS) entry which is preliminary data.</text>
</comment>
<dbReference type="Proteomes" id="UP000004980">
    <property type="component" value="Unassembled WGS sequence"/>
</dbReference>
<proteinExistence type="predicted"/>
<organism evidence="1 2">
    <name type="scientific">Paraburkholderia hospita</name>
    <dbReference type="NCBI Taxonomy" id="169430"/>
    <lineage>
        <taxon>Bacteria</taxon>
        <taxon>Pseudomonadati</taxon>
        <taxon>Pseudomonadota</taxon>
        <taxon>Betaproteobacteria</taxon>
        <taxon>Burkholderiales</taxon>
        <taxon>Burkholderiaceae</taxon>
        <taxon>Paraburkholderia</taxon>
    </lineage>
</organism>
<accession>A0ABN0FD12</accession>
<dbReference type="EMBL" id="AKAU01000193">
    <property type="protein sequence ID" value="EIM96549.1"/>
    <property type="molecule type" value="Genomic_DNA"/>
</dbReference>
<evidence type="ECO:0000313" key="2">
    <source>
        <dbReference type="Proteomes" id="UP000004980"/>
    </source>
</evidence>
<evidence type="ECO:0000313" key="1">
    <source>
        <dbReference type="EMBL" id="EIM96549.1"/>
    </source>
</evidence>
<sequence length="78" mass="8340">MVRVTVEPHAEPSPHGLLIREAGFTSLVEIFDGSMAGRISRLRVTDADGGWFGTEADALMHGFSAGQRIVDDSLRGTA</sequence>
<keyword evidence="2" id="KW-1185">Reference proteome</keyword>
<reference evidence="1 2" key="1">
    <citation type="journal article" date="2012" name="J. Bacteriol.">
        <title>Draft Genome Sequence of the Soil Bacterium Burkholderia terrae Strain BS001, Which Interacts with Fungal Surface Structures.</title>
        <authorList>
            <person name="Nazir R."/>
            <person name="Hansen M.A."/>
            <person name="Sorensen S."/>
            <person name="van Elsas J.D."/>
        </authorList>
    </citation>
    <scope>NUCLEOTIDE SEQUENCE [LARGE SCALE GENOMIC DNA]</scope>
    <source>
        <strain evidence="1 2">BS001</strain>
    </source>
</reference>